<protein>
    <submittedName>
        <fullName evidence="1">8699_t:CDS:1</fullName>
    </submittedName>
</protein>
<proteinExistence type="predicted"/>
<dbReference type="EMBL" id="CAJVPW010066541">
    <property type="protein sequence ID" value="CAG8788266.1"/>
    <property type="molecule type" value="Genomic_DNA"/>
</dbReference>
<feature type="non-terminal residue" evidence="1">
    <location>
        <position position="1"/>
    </location>
</feature>
<sequence>HSKDTNSSPPNADYISVEDSDSSTNSSLPNDDSDYVLPNDDSDYILPNNKNSDLHLKLEAKVIINIENSTSIPTKWFTIDPYGFDIFHYDLINHIRKRLNNNNIDKDNFEITYKVNGCGQAMALDDDCDYNAFISACKNL</sequence>
<organism evidence="1 2">
    <name type="scientific">Cetraspora pellucida</name>
    <dbReference type="NCBI Taxonomy" id="1433469"/>
    <lineage>
        <taxon>Eukaryota</taxon>
        <taxon>Fungi</taxon>
        <taxon>Fungi incertae sedis</taxon>
        <taxon>Mucoromycota</taxon>
        <taxon>Glomeromycotina</taxon>
        <taxon>Glomeromycetes</taxon>
        <taxon>Diversisporales</taxon>
        <taxon>Gigasporaceae</taxon>
        <taxon>Cetraspora</taxon>
    </lineage>
</organism>
<evidence type="ECO:0000313" key="1">
    <source>
        <dbReference type="EMBL" id="CAG8788266.1"/>
    </source>
</evidence>
<comment type="caution">
    <text evidence="1">The sequence shown here is derived from an EMBL/GenBank/DDBJ whole genome shotgun (WGS) entry which is preliminary data.</text>
</comment>
<keyword evidence="2" id="KW-1185">Reference proteome</keyword>
<gene>
    <name evidence="1" type="ORF">SPELUC_LOCUS16992</name>
</gene>
<name>A0ACA9RD82_9GLOM</name>
<evidence type="ECO:0000313" key="2">
    <source>
        <dbReference type="Proteomes" id="UP000789366"/>
    </source>
</evidence>
<dbReference type="Proteomes" id="UP000789366">
    <property type="component" value="Unassembled WGS sequence"/>
</dbReference>
<reference evidence="1" key="1">
    <citation type="submission" date="2021-06" db="EMBL/GenBank/DDBJ databases">
        <authorList>
            <person name="Kallberg Y."/>
            <person name="Tangrot J."/>
            <person name="Rosling A."/>
        </authorList>
    </citation>
    <scope>NUCLEOTIDE SEQUENCE</scope>
    <source>
        <strain evidence="1">28 12/20/2015</strain>
    </source>
</reference>
<accession>A0ACA9RD82</accession>
<feature type="non-terminal residue" evidence="1">
    <location>
        <position position="140"/>
    </location>
</feature>